<dbReference type="GO" id="GO:0003993">
    <property type="term" value="F:acid phosphatase activity"/>
    <property type="evidence" value="ECO:0007669"/>
    <property type="project" value="InterPro"/>
</dbReference>
<dbReference type="Pfam" id="PF00149">
    <property type="entry name" value="Metallophos"/>
    <property type="match status" value="1"/>
</dbReference>
<name>A0A4R6II95_9SPHI</name>
<dbReference type="Proteomes" id="UP000295499">
    <property type="component" value="Unassembled WGS sequence"/>
</dbReference>
<dbReference type="InterPro" id="IPR029052">
    <property type="entry name" value="Metallo-depent_PP-like"/>
</dbReference>
<gene>
    <name evidence="3" type="ORF">CLV32_2752</name>
</gene>
<dbReference type="Gene3D" id="3.60.21.10">
    <property type="match status" value="1"/>
</dbReference>
<reference evidence="3 4" key="1">
    <citation type="submission" date="2019-03" db="EMBL/GenBank/DDBJ databases">
        <title>Genomic Encyclopedia of Archaeal and Bacterial Type Strains, Phase II (KMG-II): from individual species to whole genera.</title>
        <authorList>
            <person name="Goeker M."/>
        </authorList>
    </citation>
    <scope>NUCLEOTIDE SEQUENCE [LARGE SCALE GENOMIC DNA]</scope>
    <source>
        <strain evidence="3 4">DSM 19034</strain>
    </source>
</reference>
<feature type="domain" description="Calcineurin-like phosphoesterase" evidence="2">
    <location>
        <begin position="55"/>
        <end position="273"/>
    </location>
</feature>
<keyword evidence="1" id="KW-0732">Signal</keyword>
<dbReference type="SUPFAM" id="SSF56300">
    <property type="entry name" value="Metallo-dependent phosphatases"/>
    <property type="match status" value="1"/>
</dbReference>
<evidence type="ECO:0000256" key="1">
    <source>
        <dbReference type="ARBA" id="ARBA00022729"/>
    </source>
</evidence>
<keyword evidence="4" id="KW-1185">Reference proteome</keyword>
<dbReference type="EMBL" id="SNWM01000003">
    <property type="protein sequence ID" value="TDO21646.1"/>
    <property type="molecule type" value="Genomic_DNA"/>
</dbReference>
<accession>A0A4R6II95</accession>
<dbReference type="InterPro" id="IPR039331">
    <property type="entry name" value="PAPs-like"/>
</dbReference>
<dbReference type="PANTHER" id="PTHR22953">
    <property type="entry name" value="ACID PHOSPHATASE RELATED"/>
    <property type="match status" value="1"/>
</dbReference>
<dbReference type="PANTHER" id="PTHR22953:SF153">
    <property type="entry name" value="PURPLE ACID PHOSPHATASE"/>
    <property type="match status" value="1"/>
</dbReference>
<protein>
    <submittedName>
        <fullName evidence="3">Calcineurin-like phosphoesterase family protein</fullName>
    </submittedName>
</protein>
<evidence type="ECO:0000259" key="2">
    <source>
        <dbReference type="Pfam" id="PF00149"/>
    </source>
</evidence>
<evidence type="ECO:0000313" key="4">
    <source>
        <dbReference type="Proteomes" id="UP000295499"/>
    </source>
</evidence>
<dbReference type="OrthoDB" id="9809781at2"/>
<proteinExistence type="predicted"/>
<comment type="caution">
    <text evidence="3">The sequence shown here is derived from an EMBL/GenBank/DDBJ whole genome shotgun (WGS) entry which is preliminary data.</text>
</comment>
<dbReference type="InterPro" id="IPR004843">
    <property type="entry name" value="Calcineurin-like_PHP"/>
</dbReference>
<organism evidence="3 4">
    <name type="scientific">Pedobacter duraquae</name>
    <dbReference type="NCBI Taxonomy" id="425511"/>
    <lineage>
        <taxon>Bacteria</taxon>
        <taxon>Pseudomonadati</taxon>
        <taxon>Bacteroidota</taxon>
        <taxon>Sphingobacteriia</taxon>
        <taxon>Sphingobacteriales</taxon>
        <taxon>Sphingobacteriaceae</taxon>
        <taxon>Pedobacter</taxon>
    </lineage>
</organism>
<dbReference type="AlphaFoldDB" id="A0A4R6II95"/>
<sequence>MSIIPSLRVVKPVFKKNQPDDSFKFQPLPKPTGKYPYQLKLAEVIPEFTADKMVFHLVGDTGGIKSPRFQQLIASEMAQQYTEAMDSDSTPKFLFHLGDIVYHFGEADQYYNQFFKPYGVYPGPIFAIAGNHDSDVNILNPKPYASLSAFKEVFCAAEPLTVPFSGGAARKSMIQPNVYWSLDTPLATIIGLHSNVPKFGVITPEQREWFVETLKKADQERPDKAVIVCIHHAPYSADTNHGSSIPMITFLEGVFEETGIKPDAVFSGHVHNYQRFSKHYADGSTVPFIVCGAGGFDELHSLALTTDPNFTTVNPLFDDVELESFSELKHGFLKISLEKTDEGLTLTGSYYTIPHDERPDESEKSVLADEFVLELGKTV</sequence>
<dbReference type="RefSeq" id="WP_133556307.1">
    <property type="nucleotide sequence ID" value="NZ_SNWM01000003.1"/>
</dbReference>
<evidence type="ECO:0000313" key="3">
    <source>
        <dbReference type="EMBL" id="TDO21646.1"/>
    </source>
</evidence>